<evidence type="ECO:0000259" key="1">
    <source>
        <dbReference type="PROSITE" id="PS51725"/>
    </source>
</evidence>
<dbReference type="SUPFAM" id="SSF54909">
    <property type="entry name" value="Dimeric alpha+beta barrel"/>
    <property type="match status" value="1"/>
</dbReference>
<organism evidence="2 3">
    <name type="scientific">Paenibacillus rhizoplanae</name>
    <dbReference type="NCBI Taxonomy" id="1917181"/>
    <lineage>
        <taxon>Bacteria</taxon>
        <taxon>Bacillati</taxon>
        <taxon>Bacillota</taxon>
        <taxon>Bacilli</taxon>
        <taxon>Bacillales</taxon>
        <taxon>Paenibacillaceae</taxon>
        <taxon>Paenibacillus</taxon>
    </lineage>
</organism>
<dbReference type="Proteomes" id="UP001597448">
    <property type="component" value="Unassembled WGS sequence"/>
</dbReference>
<feature type="domain" description="ABM" evidence="1">
    <location>
        <begin position="2"/>
        <end position="95"/>
    </location>
</feature>
<keyword evidence="3" id="KW-1185">Reference proteome</keyword>
<dbReference type="InterPro" id="IPR007138">
    <property type="entry name" value="ABM_dom"/>
</dbReference>
<sequence>MLVVTNTIKIKEGHGEALASRFGANNGVQSMPGFIRMEVWRGAPKEGVEELKISTVWESEDALNGWTSSPAFRESHRGAGKNEAIVGASLDKYELLHSRTPGGQA</sequence>
<dbReference type="InterPro" id="IPR050404">
    <property type="entry name" value="Heme-degrading_MO"/>
</dbReference>
<evidence type="ECO:0000313" key="3">
    <source>
        <dbReference type="Proteomes" id="UP001597448"/>
    </source>
</evidence>
<proteinExistence type="predicted"/>
<dbReference type="EMBL" id="JBHUKY010000034">
    <property type="protein sequence ID" value="MFD2412381.1"/>
    <property type="molecule type" value="Genomic_DNA"/>
</dbReference>
<dbReference type="Gene3D" id="3.30.70.100">
    <property type="match status" value="1"/>
</dbReference>
<keyword evidence="2" id="KW-0560">Oxidoreductase</keyword>
<dbReference type="Pfam" id="PF03992">
    <property type="entry name" value="ABM"/>
    <property type="match status" value="1"/>
</dbReference>
<reference evidence="3" key="1">
    <citation type="journal article" date="2019" name="Int. J. Syst. Evol. Microbiol.">
        <title>The Global Catalogue of Microorganisms (GCM) 10K type strain sequencing project: providing services to taxonomists for standard genome sequencing and annotation.</title>
        <authorList>
            <consortium name="The Broad Institute Genomics Platform"/>
            <consortium name="The Broad Institute Genome Sequencing Center for Infectious Disease"/>
            <person name="Wu L."/>
            <person name="Ma J."/>
        </authorList>
    </citation>
    <scope>NUCLEOTIDE SEQUENCE [LARGE SCALE GENOMIC DNA]</scope>
    <source>
        <strain evidence="3">CCM 8725</strain>
    </source>
</reference>
<dbReference type="RefSeq" id="WP_209989185.1">
    <property type="nucleotide sequence ID" value="NZ_JBHSVQ010000001.1"/>
</dbReference>
<evidence type="ECO:0000313" key="2">
    <source>
        <dbReference type="EMBL" id="MFD2412381.1"/>
    </source>
</evidence>
<name>A0ABW5FBY1_9BACL</name>
<dbReference type="InterPro" id="IPR011008">
    <property type="entry name" value="Dimeric_a/b-barrel"/>
</dbReference>
<accession>A0ABW5FBY1</accession>
<protein>
    <submittedName>
        <fullName evidence="2">Antibiotic biosynthesis monooxygenase</fullName>
    </submittedName>
</protein>
<comment type="caution">
    <text evidence="2">The sequence shown here is derived from an EMBL/GenBank/DDBJ whole genome shotgun (WGS) entry which is preliminary data.</text>
</comment>
<dbReference type="PANTHER" id="PTHR34474">
    <property type="entry name" value="SIGNAL TRANSDUCTION PROTEIN TRAP"/>
    <property type="match status" value="1"/>
</dbReference>
<keyword evidence="2" id="KW-0503">Monooxygenase</keyword>
<gene>
    <name evidence="2" type="ORF">ACFSX3_21050</name>
</gene>
<dbReference type="PROSITE" id="PS51725">
    <property type="entry name" value="ABM"/>
    <property type="match status" value="1"/>
</dbReference>
<dbReference type="GO" id="GO:0004497">
    <property type="term" value="F:monooxygenase activity"/>
    <property type="evidence" value="ECO:0007669"/>
    <property type="project" value="UniProtKB-KW"/>
</dbReference>
<dbReference type="PANTHER" id="PTHR34474:SF4">
    <property type="entry name" value="HEME OXYGENASE (STAPHYLOBILIN-PRODUCING) 1"/>
    <property type="match status" value="1"/>
</dbReference>